<evidence type="ECO:0000313" key="3">
    <source>
        <dbReference type="Proteomes" id="UP000431462"/>
    </source>
</evidence>
<keyword evidence="2" id="KW-0378">Hydrolase</keyword>
<dbReference type="GO" id="GO:0012505">
    <property type="term" value="C:endomembrane system"/>
    <property type="evidence" value="ECO:0007669"/>
    <property type="project" value="TreeGrafter"/>
</dbReference>
<dbReference type="Pfam" id="PF01425">
    <property type="entry name" value="Amidase"/>
    <property type="match status" value="1"/>
</dbReference>
<dbReference type="SUPFAM" id="SSF75304">
    <property type="entry name" value="Amidase signature (AS) enzymes"/>
    <property type="match status" value="1"/>
</dbReference>
<accession>A0A844HSG5</accession>
<dbReference type="Gene3D" id="3.90.1300.10">
    <property type="entry name" value="Amidase signature (AS) domain"/>
    <property type="match status" value="1"/>
</dbReference>
<dbReference type="NCBIfam" id="NF004816">
    <property type="entry name" value="PRK06170.1"/>
    <property type="match status" value="1"/>
</dbReference>
<name>A0A844HSG5_9GAMM</name>
<dbReference type="Proteomes" id="UP000431462">
    <property type="component" value="Unassembled WGS sequence"/>
</dbReference>
<dbReference type="PANTHER" id="PTHR43372:SF4">
    <property type="entry name" value="FATTY-ACID AMIDE HYDROLASE 2"/>
    <property type="match status" value="1"/>
</dbReference>
<dbReference type="EC" id="3.5.1.4" evidence="2"/>
<dbReference type="EMBL" id="VENC01000001">
    <property type="protein sequence ID" value="MTI97116.1"/>
    <property type="molecule type" value="Genomic_DNA"/>
</dbReference>
<dbReference type="GO" id="GO:0004040">
    <property type="term" value="F:amidase activity"/>
    <property type="evidence" value="ECO:0007669"/>
    <property type="project" value="UniProtKB-EC"/>
</dbReference>
<organism evidence="2 3">
    <name type="scientific">Marinobacter adhaerens</name>
    <dbReference type="NCBI Taxonomy" id="1033846"/>
    <lineage>
        <taxon>Bacteria</taxon>
        <taxon>Pseudomonadati</taxon>
        <taxon>Pseudomonadota</taxon>
        <taxon>Gammaproteobacteria</taxon>
        <taxon>Pseudomonadales</taxon>
        <taxon>Marinobacteraceae</taxon>
        <taxon>Marinobacter</taxon>
    </lineage>
</organism>
<reference evidence="2 3" key="1">
    <citation type="submission" date="2019-06" db="EMBL/GenBank/DDBJ databases">
        <title>Enrichment of Autotrophic Halophilic Microorganisms from Red Sea Brine Pool Using Microbial Electrosynthesis System.</title>
        <authorList>
            <person name="Alqahtani M.F."/>
            <person name="Bajracharya S."/>
            <person name="Katuri K.P."/>
            <person name="Ali M."/>
            <person name="Saikaly P.E."/>
        </authorList>
    </citation>
    <scope>NUCLEOTIDE SEQUENCE [LARGE SCALE GENOMIC DNA]</scope>
    <source>
        <strain evidence="2">MES15</strain>
    </source>
</reference>
<protein>
    <submittedName>
        <fullName evidence="2">Amidase</fullName>
        <ecNumber evidence="2">3.5.1.4</ecNumber>
    </submittedName>
</protein>
<dbReference type="InterPro" id="IPR023631">
    <property type="entry name" value="Amidase_dom"/>
</dbReference>
<proteinExistence type="predicted"/>
<feature type="domain" description="Amidase" evidence="1">
    <location>
        <begin position="30"/>
        <end position="472"/>
    </location>
</feature>
<dbReference type="PANTHER" id="PTHR43372">
    <property type="entry name" value="FATTY-ACID AMIDE HYDROLASE"/>
    <property type="match status" value="1"/>
</dbReference>
<dbReference type="InterPro" id="IPR052739">
    <property type="entry name" value="FAAH2"/>
</dbReference>
<sequence>MDASHLPLHYQSAHDLLAQLEAGSLTSEALTAAILDQIRKHNPAINAVVTLDEQRALANARQADEQRAANAVKGPLHGLPLTLKDTWEVAGMTCTAGAPALRNHNPEYHADVVQRLEDAGAIILGKTNVPIYATDLQSYNKLFGVTNNPHNPAHTPGGSSGGAAAALAAGMTPLEVGSDLAGSIRTPAHFCGVFGHKPTRSLVSFRGHIPGPPGTQSRPDLAEGGPMARSARDLELLLKVIAGPRPAEERSWALHMAPSVLQRLDQARVGLWLEDALCPVEQELTEGYQALGKSLAERGALVTEAKHPLLSLEHILPAYFNLLGTLLSTSLKPAQRRQMKWIARLEPWLKFLGPMTPFIGEYGRGVNQPVYQWMAWSEMREKMRAEIESLFQEVDVLLTPVTPTTAIRHDHTHPVFKRRITVAGQPRAYMDQFCWIALATLLGLPATSVPIGRTQEGLPFNVQVIGAPGMDLTTIGFAGLLEEAGLAGFERPTPLG</sequence>
<comment type="caution">
    <text evidence="2">The sequence shown here is derived from an EMBL/GenBank/DDBJ whole genome shotgun (WGS) entry which is preliminary data.</text>
</comment>
<dbReference type="PIRSF" id="PIRSF001221">
    <property type="entry name" value="Amidase_fungi"/>
    <property type="match status" value="1"/>
</dbReference>
<dbReference type="AlphaFoldDB" id="A0A844HSG5"/>
<dbReference type="InterPro" id="IPR036928">
    <property type="entry name" value="AS_sf"/>
</dbReference>
<gene>
    <name evidence="2" type="ORF">FH752_00680</name>
</gene>
<evidence type="ECO:0000313" key="2">
    <source>
        <dbReference type="EMBL" id="MTI97116.1"/>
    </source>
</evidence>
<evidence type="ECO:0000259" key="1">
    <source>
        <dbReference type="Pfam" id="PF01425"/>
    </source>
</evidence>